<evidence type="ECO:0000256" key="4">
    <source>
        <dbReference type="ARBA" id="ARBA00023163"/>
    </source>
</evidence>
<sequence>MVGASSSAALAPGFRFHPTDEELVGYYLRLKICGRPLRVDAIAEVDLYKCEPWDLPGRSRIRSRDLEWYFFSALDRKYSNRSRTNRATGHGFWKMTGKDRPVRHRARVVGMKKTLVFHAGRAPHGSRTNWVMHEYRLEDEELAHSGVPQDAYVVCRIFQKSDSGPQNGAQYGAPFVEEEWEEEADGLVVVRDGSDHVREQEHFQFTDTLQNQELGNQHEDAPTIVEAPDGQDGGDHTDDPTMLLEMLADPTSIESMVECVNEPKLQINPTHVNGLGEQGSMENCGHSSCHNNGYVELNDILNASNVGCHSTFEDSTGDLLGTFCEQNSVEGVENSSLQGMTNTETFSYPENHYSNHPELLHLSPVLDHFYLQFSDPGQQAEDYTMFYDAYHLYDDTTDFSEVECINSSILGPSNFAEEVNHVYNATTNNGGASSSEVPVAKNQFENFTAAPDHLYDDTTDFSEVECINSSILGPSNFAEEVNHVYNATTNNGGASSSEVPVAKNQFENFTAAPDVQTNEGRGKTITELLVTMLGSISAPPAFAVEFSEGPGKHLRQICATESTSSIHIMARMIHTCSLTVTGSADNCSLQKIRNMDFFLPCNKADCVVGKPTGCGRKASVSIFFRNVLNLFLLSGFVLAVSYEVGMCICFS</sequence>
<dbReference type="Pfam" id="PF02365">
    <property type="entry name" value="NAM"/>
    <property type="match status" value="1"/>
</dbReference>
<proteinExistence type="predicted"/>
<evidence type="ECO:0000256" key="1">
    <source>
        <dbReference type="ARBA" id="ARBA00004123"/>
    </source>
</evidence>
<keyword evidence="8" id="KW-1185">Reference proteome</keyword>
<evidence type="ECO:0000259" key="6">
    <source>
        <dbReference type="PROSITE" id="PS51005"/>
    </source>
</evidence>
<reference evidence="7 8" key="1">
    <citation type="journal article" date="2019" name="Nat. Plants">
        <title>Genome sequencing of Musa balbisiana reveals subgenome evolution and function divergence in polyploid bananas.</title>
        <authorList>
            <person name="Yao X."/>
        </authorList>
    </citation>
    <scope>NUCLEOTIDE SEQUENCE [LARGE SCALE GENOMIC DNA]</scope>
    <source>
        <strain evidence="8">cv. DH-PKW</strain>
        <tissue evidence="7">Leaves</tissue>
    </source>
</reference>
<evidence type="ECO:0000313" key="8">
    <source>
        <dbReference type="Proteomes" id="UP000317650"/>
    </source>
</evidence>
<dbReference type="Gene3D" id="2.170.150.80">
    <property type="entry name" value="NAC domain"/>
    <property type="match status" value="1"/>
</dbReference>
<organism evidence="7 8">
    <name type="scientific">Musa balbisiana</name>
    <name type="common">Banana</name>
    <dbReference type="NCBI Taxonomy" id="52838"/>
    <lineage>
        <taxon>Eukaryota</taxon>
        <taxon>Viridiplantae</taxon>
        <taxon>Streptophyta</taxon>
        <taxon>Embryophyta</taxon>
        <taxon>Tracheophyta</taxon>
        <taxon>Spermatophyta</taxon>
        <taxon>Magnoliopsida</taxon>
        <taxon>Liliopsida</taxon>
        <taxon>Zingiberales</taxon>
        <taxon>Musaceae</taxon>
        <taxon>Musa</taxon>
    </lineage>
</organism>
<dbReference type="EMBL" id="PYDT01000006">
    <property type="protein sequence ID" value="THU58434.1"/>
    <property type="molecule type" value="Genomic_DNA"/>
</dbReference>
<keyword evidence="5" id="KW-0539">Nucleus</keyword>
<evidence type="ECO:0000256" key="5">
    <source>
        <dbReference type="ARBA" id="ARBA00023242"/>
    </source>
</evidence>
<protein>
    <recommendedName>
        <fullName evidence="6">NAC domain-containing protein</fullName>
    </recommendedName>
</protein>
<dbReference type="InterPro" id="IPR003441">
    <property type="entry name" value="NAC-dom"/>
</dbReference>
<evidence type="ECO:0000256" key="2">
    <source>
        <dbReference type="ARBA" id="ARBA00023015"/>
    </source>
</evidence>
<evidence type="ECO:0000256" key="3">
    <source>
        <dbReference type="ARBA" id="ARBA00023125"/>
    </source>
</evidence>
<feature type="domain" description="NAC" evidence="6">
    <location>
        <begin position="10"/>
        <end position="160"/>
    </location>
</feature>
<dbReference type="Proteomes" id="UP000317650">
    <property type="component" value="Chromosome 3"/>
</dbReference>
<keyword evidence="2" id="KW-0805">Transcription regulation</keyword>
<dbReference type="PANTHER" id="PTHR31744:SF210">
    <property type="entry name" value="NAC DOMAIN-CONTAINING PROTEIN 86-LIKE"/>
    <property type="match status" value="1"/>
</dbReference>
<comment type="caution">
    <text evidence="7">The sequence shown here is derived from an EMBL/GenBank/DDBJ whole genome shotgun (WGS) entry which is preliminary data.</text>
</comment>
<evidence type="ECO:0000313" key="7">
    <source>
        <dbReference type="EMBL" id="THU58434.1"/>
    </source>
</evidence>
<dbReference type="PANTHER" id="PTHR31744">
    <property type="entry name" value="PROTEIN CUP-SHAPED COTYLEDON 2-RELATED"/>
    <property type="match status" value="1"/>
</dbReference>
<name>A0A4S8JBL3_MUSBA</name>
<accession>A0A4S8JBL3</accession>
<dbReference type="SUPFAM" id="SSF101941">
    <property type="entry name" value="NAC domain"/>
    <property type="match status" value="1"/>
</dbReference>
<dbReference type="PROSITE" id="PS51005">
    <property type="entry name" value="NAC"/>
    <property type="match status" value="1"/>
</dbReference>
<comment type="subcellular location">
    <subcellularLocation>
        <location evidence="1">Nucleus</location>
    </subcellularLocation>
</comment>
<dbReference type="FunFam" id="2.170.150.80:FF:000002">
    <property type="entry name" value="Nac domain-containing protein 86"/>
    <property type="match status" value="1"/>
</dbReference>
<keyword evidence="4" id="KW-0804">Transcription</keyword>
<dbReference type="InterPro" id="IPR036093">
    <property type="entry name" value="NAC_dom_sf"/>
</dbReference>
<dbReference type="GO" id="GO:0003677">
    <property type="term" value="F:DNA binding"/>
    <property type="evidence" value="ECO:0007669"/>
    <property type="project" value="UniProtKB-KW"/>
</dbReference>
<dbReference type="GO" id="GO:0005634">
    <property type="term" value="C:nucleus"/>
    <property type="evidence" value="ECO:0007669"/>
    <property type="project" value="UniProtKB-SubCell"/>
</dbReference>
<dbReference type="GO" id="GO:0006355">
    <property type="term" value="P:regulation of DNA-templated transcription"/>
    <property type="evidence" value="ECO:0007669"/>
    <property type="project" value="InterPro"/>
</dbReference>
<keyword evidence="3" id="KW-0238">DNA-binding</keyword>
<dbReference type="AlphaFoldDB" id="A0A4S8JBL3"/>
<gene>
    <name evidence="7" type="ORF">C4D60_Mb03t14210</name>
</gene>